<reference evidence="4 5" key="1">
    <citation type="submission" date="2020-12" db="EMBL/GenBank/DDBJ databases">
        <title>Sphingomonas sp.</title>
        <authorList>
            <person name="Kim M.K."/>
        </authorList>
    </citation>
    <scope>NUCLEOTIDE SEQUENCE [LARGE SCALE GENOMIC DNA]</scope>
    <source>
        <strain evidence="4 5">BT552</strain>
    </source>
</reference>
<name>A0ABS2D9K3_9SPHN</name>
<organism evidence="4 5">
    <name type="scientific">Sphingomonas longa</name>
    <dbReference type="NCBI Taxonomy" id="2778730"/>
    <lineage>
        <taxon>Bacteria</taxon>
        <taxon>Pseudomonadati</taxon>
        <taxon>Pseudomonadota</taxon>
        <taxon>Alphaproteobacteria</taxon>
        <taxon>Sphingomonadales</taxon>
        <taxon>Sphingomonadaceae</taxon>
        <taxon>Sphingomonas</taxon>
    </lineage>
</organism>
<feature type="compositionally biased region" description="Polar residues" evidence="1">
    <location>
        <begin position="7"/>
        <end position="20"/>
    </location>
</feature>
<keyword evidence="2" id="KW-0732">Signal</keyword>
<evidence type="ECO:0000313" key="4">
    <source>
        <dbReference type="EMBL" id="MBM6577613.1"/>
    </source>
</evidence>
<feature type="region of interest" description="Disordered" evidence="1">
    <location>
        <begin position="1"/>
        <end position="20"/>
    </location>
</feature>
<dbReference type="Pfam" id="PF07589">
    <property type="entry name" value="PEP-CTERM"/>
    <property type="match status" value="1"/>
</dbReference>
<dbReference type="Proteomes" id="UP000763641">
    <property type="component" value="Unassembled WGS sequence"/>
</dbReference>
<accession>A0ABS2D9K3</accession>
<evidence type="ECO:0000256" key="2">
    <source>
        <dbReference type="SAM" id="SignalP"/>
    </source>
</evidence>
<dbReference type="NCBIfam" id="NF038120">
    <property type="entry name" value="PEP_CTERM_QFxxD"/>
    <property type="match status" value="1"/>
</dbReference>
<proteinExistence type="predicted"/>
<dbReference type="NCBIfam" id="NF035944">
    <property type="entry name" value="PEPxxWA-CTERM"/>
    <property type="match status" value="1"/>
</dbReference>
<dbReference type="NCBIfam" id="TIGR02595">
    <property type="entry name" value="PEP_CTERM"/>
    <property type="match status" value="1"/>
</dbReference>
<evidence type="ECO:0000256" key="1">
    <source>
        <dbReference type="SAM" id="MobiDB-lite"/>
    </source>
</evidence>
<protein>
    <submittedName>
        <fullName evidence="4">NF038120 family PEP-CTERM protein</fullName>
    </submittedName>
</protein>
<evidence type="ECO:0000259" key="3">
    <source>
        <dbReference type="Pfam" id="PF07589"/>
    </source>
</evidence>
<keyword evidence="5" id="KW-1185">Reference proteome</keyword>
<dbReference type="RefSeq" id="WP_204199716.1">
    <property type="nucleotide sequence ID" value="NZ_JAFEMC010000004.1"/>
</dbReference>
<dbReference type="InterPro" id="IPR013424">
    <property type="entry name" value="Ice-binding_C"/>
</dbReference>
<evidence type="ECO:0000313" key="5">
    <source>
        <dbReference type="Proteomes" id="UP000763641"/>
    </source>
</evidence>
<sequence>MVHKNAGRTSELQPASPSIAQKGSPMIRFSMLAIAAAFSATSVQAATIDFNTQALDGFGSQKYKFNEDGFQVQIVPTSIFGMYLLNDPSKHLGMCNPSCPSNGTTAYYGMNETSVSFFGVNGGLFSLVSLDAAQTFTGSGNPLTLTVTGVKAGAVITATIFADPQAAETFSTFALNDFVNLSSLTITGGPEFAQFALDNVVLSAGAVPEPASWALMIAGVGATGGALRRRRPVRTTVSFA</sequence>
<dbReference type="EMBL" id="JAFEMC010000004">
    <property type="protein sequence ID" value="MBM6577613.1"/>
    <property type="molecule type" value="Genomic_DNA"/>
</dbReference>
<feature type="signal peptide" evidence="2">
    <location>
        <begin position="1"/>
        <end position="45"/>
    </location>
</feature>
<feature type="chain" id="PRO_5046936162" evidence="2">
    <location>
        <begin position="46"/>
        <end position="240"/>
    </location>
</feature>
<gene>
    <name evidence="4" type="ORF">ILT43_14620</name>
</gene>
<comment type="caution">
    <text evidence="4">The sequence shown here is derived from an EMBL/GenBank/DDBJ whole genome shotgun (WGS) entry which is preliminary data.</text>
</comment>
<feature type="domain" description="Ice-binding protein C-terminal" evidence="3">
    <location>
        <begin position="206"/>
        <end position="230"/>
    </location>
</feature>